<feature type="domain" description="AB hydrolase-1" evidence="6">
    <location>
        <begin position="104"/>
        <end position="204"/>
    </location>
</feature>
<evidence type="ECO:0000313" key="7">
    <source>
        <dbReference type="EMBL" id="CAI9728510.1"/>
    </source>
</evidence>
<dbReference type="PANTHER" id="PTHR15913:SF0">
    <property type="entry name" value="MASPARDIN"/>
    <property type="match status" value="1"/>
</dbReference>
<evidence type="ECO:0000256" key="2">
    <source>
        <dbReference type="ARBA" id="ARBA00008645"/>
    </source>
</evidence>
<keyword evidence="8" id="KW-1185">Reference proteome</keyword>
<name>A0AA36F8N5_OCTVU</name>
<dbReference type="AlphaFoldDB" id="A0AA36F8N5"/>
<dbReference type="PANTHER" id="PTHR15913">
    <property type="entry name" value="ACID CLUSTER PROTEIN 33"/>
    <property type="match status" value="1"/>
</dbReference>
<dbReference type="InterPro" id="IPR000073">
    <property type="entry name" value="AB_hydrolase_1"/>
</dbReference>
<evidence type="ECO:0000259" key="6">
    <source>
        <dbReference type="Pfam" id="PF00561"/>
    </source>
</evidence>
<dbReference type="GO" id="GO:0005737">
    <property type="term" value="C:cytoplasm"/>
    <property type="evidence" value="ECO:0007669"/>
    <property type="project" value="UniProtKB-SubCell"/>
</dbReference>
<dbReference type="InterPro" id="IPR026151">
    <property type="entry name" value="Maspardin"/>
</dbReference>
<evidence type="ECO:0000256" key="1">
    <source>
        <dbReference type="ARBA" id="ARBA00004496"/>
    </source>
</evidence>
<sequence length="388" mass="43899">MRIAVLARRPLPAAWVSMMSYRKSCSMFFFLFFFSDGLCLRDTRVDLINDLHETIQCKKMGELAKTLEYHSFRSTIPLKKIVVDDDHHKSWSLYDAGPRSVRCPLIFFPPASGTADVFFKQIFALSAVGYRVIAVDYPVYWNLREICEGFQKLLDHLQLDKVHIFGASLGGFIAQKFAEYTSRSPRVASLMLCNSFNDTSIFQQTSAAPTFWMMPALFLKKMVIGSFQKGMVDSSIADSIDFLVDKLDSLPQKVLASRLTLNCMSSYIEPQKLLPVDITIMDVFDHCALSQAVKDEMYKCYPNAKRAHLKSGGNFPYLSRSTEVNVFIKVHLQKYEGTKYSAKEDLELPGDVIPTENNKNTSEASDLTNDNLNEDLTGDQPNNNTLDS</sequence>
<reference evidence="7" key="1">
    <citation type="submission" date="2023-08" db="EMBL/GenBank/DDBJ databases">
        <authorList>
            <person name="Alioto T."/>
            <person name="Alioto T."/>
            <person name="Gomez Garrido J."/>
        </authorList>
    </citation>
    <scope>NUCLEOTIDE SEQUENCE</scope>
</reference>
<feature type="region of interest" description="Disordered" evidence="5">
    <location>
        <begin position="349"/>
        <end position="388"/>
    </location>
</feature>
<dbReference type="EMBL" id="OX597822">
    <property type="protein sequence ID" value="CAI9728510.1"/>
    <property type="molecule type" value="Genomic_DNA"/>
</dbReference>
<feature type="compositionally biased region" description="Polar residues" evidence="5">
    <location>
        <begin position="355"/>
        <end position="371"/>
    </location>
</feature>
<proteinExistence type="inferred from homology"/>
<comment type="similarity">
    <text evidence="2">Belongs to the AB hydrolase superfamily.</text>
</comment>
<dbReference type="InterPro" id="IPR029058">
    <property type="entry name" value="AB_hydrolase_fold"/>
</dbReference>
<organism evidence="7 8">
    <name type="scientific">Octopus vulgaris</name>
    <name type="common">Common octopus</name>
    <dbReference type="NCBI Taxonomy" id="6645"/>
    <lineage>
        <taxon>Eukaryota</taxon>
        <taxon>Metazoa</taxon>
        <taxon>Spiralia</taxon>
        <taxon>Lophotrochozoa</taxon>
        <taxon>Mollusca</taxon>
        <taxon>Cephalopoda</taxon>
        <taxon>Coleoidea</taxon>
        <taxon>Octopodiformes</taxon>
        <taxon>Octopoda</taxon>
        <taxon>Incirrata</taxon>
        <taxon>Octopodidae</taxon>
        <taxon>Octopus</taxon>
    </lineage>
</organism>
<accession>A0AA36F8N5</accession>
<comment type="subcellular location">
    <subcellularLocation>
        <location evidence="1">Cytoplasm</location>
    </subcellularLocation>
</comment>
<dbReference type="Proteomes" id="UP001162480">
    <property type="component" value="Chromosome 9"/>
</dbReference>
<evidence type="ECO:0000313" key="8">
    <source>
        <dbReference type="Proteomes" id="UP001162480"/>
    </source>
</evidence>
<evidence type="ECO:0000256" key="5">
    <source>
        <dbReference type="SAM" id="MobiDB-lite"/>
    </source>
</evidence>
<gene>
    <name evidence="7" type="ORF">OCTVUL_1B015615</name>
</gene>
<protein>
    <recommendedName>
        <fullName evidence="3">Maspardin</fullName>
    </recommendedName>
</protein>
<dbReference type="Pfam" id="PF00561">
    <property type="entry name" value="Abhydrolase_1"/>
    <property type="match status" value="1"/>
</dbReference>
<evidence type="ECO:0000256" key="4">
    <source>
        <dbReference type="ARBA" id="ARBA00022490"/>
    </source>
</evidence>
<dbReference type="SUPFAM" id="SSF53474">
    <property type="entry name" value="alpha/beta-Hydrolases"/>
    <property type="match status" value="1"/>
</dbReference>
<keyword evidence="4" id="KW-0963">Cytoplasm</keyword>
<evidence type="ECO:0000256" key="3">
    <source>
        <dbReference type="ARBA" id="ARBA00020148"/>
    </source>
</evidence>
<dbReference type="Gene3D" id="3.40.50.1820">
    <property type="entry name" value="alpha/beta hydrolase"/>
    <property type="match status" value="1"/>
</dbReference>
<feature type="compositionally biased region" description="Polar residues" evidence="5">
    <location>
        <begin position="379"/>
        <end position="388"/>
    </location>
</feature>